<keyword evidence="6" id="KW-1185">Reference proteome</keyword>
<evidence type="ECO:0000313" key="6">
    <source>
        <dbReference type="Proteomes" id="UP000319732"/>
    </source>
</evidence>
<dbReference type="SUPFAM" id="SSF48435">
    <property type="entry name" value="Bacterial muramidases"/>
    <property type="match status" value="1"/>
</dbReference>
<protein>
    <submittedName>
        <fullName evidence="5">Lytic murein transglycosylase</fullName>
    </submittedName>
</protein>
<dbReference type="EMBL" id="VHSG01000008">
    <property type="protein sequence ID" value="TQV81373.1"/>
    <property type="molecule type" value="Genomic_DNA"/>
</dbReference>
<dbReference type="GO" id="GO:0004553">
    <property type="term" value="F:hydrolase activity, hydrolyzing O-glycosyl compounds"/>
    <property type="evidence" value="ECO:0007669"/>
    <property type="project" value="InterPro"/>
</dbReference>
<dbReference type="GO" id="GO:0042597">
    <property type="term" value="C:periplasmic space"/>
    <property type="evidence" value="ECO:0007669"/>
    <property type="project" value="InterPro"/>
</dbReference>
<proteinExistence type="inferred from homology"/>
<evidence type="ECO:0000313" key="5">
    <source>
        <dbReference type="EMBL" id="TQV81373.1"/>
    </source>
</evidence>
<evidence type="ECO:0000256" key="1">
    <source>
        <dbReference type="ARBA" id="ARBA00007734"/>
    </source>
</evidence>
<keyword evidence="2" id="KW-0732">Signal</keyword>
<name>A0A545TVY3_9GAMM</name>
<evidence type="ECO:0000259" key="3">
    <source>
        <dbReference type="Pfam" id="PF01464"/>
    </source>
</evidence>
<dbReference type="Gene3D" id="1.10.530.10">
    <property type="match status" value="1"/>
</dbReference>
<feature type="domain" description="Transglycosylase SLT" evidence="3">
    <location>
        <begin position="522"/>
        <end position="632"/>
    </location>
</feature>
<dbReference type="Pfam" id="PF01464">
    <property type="entry name" value="SLT"/>
    <property type="match status" value="1"/>
</dbReference>
<evidence type="ECO:0000259" key="4">
    <source>
        <dbReference type="Pfam" id="PF14718"/>
    </source>
</evidence>
<dbReference type="InterPro" id="IPR023346">
    <property type="entry name" value="Lysozyme-like_dom_sf"/>
</dbReference>
<dbReference type="RefSeq" id="WP_142904120.1">
    <property type="nucleotide sequence ID" value="NZ_ML660091.1"/>
</dbReference>
<dbReference type="PANTHER" id="PTHR37423">
    <property type="entry name" value="SOLUBLE LYTIC MUREIN TRANSGLYCOSYLASE-RELATED"/>
    <property type="match status" value="1"/>
</dbReference>
<reference evidence="5 6" key="1">
    <citation type="submission" date="2019-06" db="EMBL/GenBank/DDBJ databases">
        <title>Whole genome sequence for Cellvibrionaceae sp. R142.</title>
        <authorList>
            <person name="Wang G."/>
        </authorList>
    </citation>
    <scope>NUCLEOTIDE SEQUENCE [LARGE SCALE GENOMIC DNA]</scope>
    <source>
        <strain evidence="5 6">R142</strain>
    </source>
</reference>
<dbReference type="InterPro" id="IPR037061">
    <property type="entry name" value="Lytic_TGlycoase_superhlx_L_sf"/>
</dbReference>
<gene>
    <name evidence="5" type="ORF">FKG94_09795</name>
</gene>
<organism evidence="5 6">
    <name type="scientific">Exilibacterium tricleocarpae</name>
    <dbReference type="NCBI Taxonomy" id="2591008"/>
    <lineage>
        <taxon>Bacteria</taxon>
        <taxon>Pseudomonadati</taxon>
        <taxon>Pseudomonadota</taxon>
        <taxon>Gammaproteobacteria</taxon>
        <taxon>Cellvibrionales</taxon>
        <taxon>Cellvibrionaceae</taxon>
        <taxon>Exilibacterium</taxon>
    </lineage>
</organism>
<dbReference type="GO" id="GO:0008933">
    <property type="term" value="F:peptidoglycan lytic transglycosylase activity"/>
    <property type="evidence" value="ECO:0007669"/>
    <property type="project" value="InterPro"/>
</dbReference>
<comment type="similarity">
    <text evidence="1">Belongs to the transglycosylase Slt family.</text>
</comment>
<dbReference type="AlphaFoldDB" id="A0A545TVY3"/>
<dbReference type="Gene3D" id="1.25.20.10">
    <property type="entry name" value="Bacterial muramidases"/>
    <property type="match status" value="1"/>
</dbReference>
<dbReference type="Proteomes" id="UP000319732">
    <property type="component" value="Unassembled WGS sequence"/>
</dbReference>
<dbReference type="OrthoDB" id="92254at2"/>
<dbReference type="PANTHER" id="PTHR37423:SF5">
    <property type="entry name" value="SOLUBLE LYTIC MUREIN TRANSGLYCOSYLASE"/>
    <property type="match status" value="1"/>
</dbReference>
<accession>A0A545TVY3</accession>
<sequence length="681" mass="78485">MLSSNSRFPPSSPAPSAVSAGHHQRALHPLLWCWLWLGLSSLAVADPGATTTGAALLATGNYFETEQRQHYRAAKAALRSGHLQTYRQHYRKLGDYPLKPYLEYSELTRRLHLLPYLEVDRFLDRYEHSYLARQLLRKWLAVLAKRQRWHEFQSYYKPRLGSTELRCQYLQARLNNGEEEALDQVAELWNVGKSQPDACTPLFNAWLKAGGLTPAVAWERHGKALDNRRRALAKYISGLMEPAQQRLAQLYQEVDRYPQRIGQRRRFADQSAEMQEIIQHGIRRYARRDPQAALYQWQRYDAQQLFPDTERSATQQYLATRLARAGHLQDAERLLLQSGNITSLDLIEWLARDALHQQDWDKVYRWLRQLPAEVQRSDRWIYWRARAMEALGLDDPAYPTPRQIYASLALKRSFYGFLSADTLGRDYTLVNSPVDPPRELINAVANLPGIKRARELFELGEIHHARLEWLFATRNLDAPALVASGKLAETWGWYNKGIQAMIAARHWDDLQVRFPLAYRDQMQAAARRTSIAPTLLFAIARQESAFAADVRSPAGALGLMQLMPTTARQTARRAGVRYRERDLLKPEPNITLGSSYLNQLLDQFDGNRILAAAAYNAGPHRVKQWLAKSDRQLPYDIWIETIPFKETRHYVQNVLAFSVIYGHRLGNEAPFITPSEANHRF</sequence>
<dbReference type="InterPro" id="IPR008939">
    <property type="entry name" value="Lytic_TGlycosylase_superhlx_U"/>
</dbReference>
<dbReference type="Gene3D" id="1.10.1240.20">
    <property type="entry name" value="Lytic transglycosylase, superhelical linker domain"/>
    <property type="match status" value="1"/>
</dbReference>
<feature type="domain" description="Lytic transglycosylase superhelical linker" evidence="4">
    <location>
        <begin position="444"/>
        <end position="510"/>
    </location>
</feature>
<dbReference type="InterPro" id="IPR012289">
    <property type="entry name" value="Lytic_TGlycosylase_superhlx_L"/>
</dbReference>
<dbReference type="PROSITE" id="PS00922">
    <property type="entry name" value="TRANSGLYCOSYLASE"/>
    <property type="match status" value="1"/>
</dbReference>
<comment type="caution">
    <text evidence="5">The sequence shown here is derived from an EMBL/GenBank/DDBJ whole genome shotgun (WGS) entry which is preliminary data.</text>
</comment>
<dbReference type="InterPro" id="IPR000189">
    <property type="entry name" value="Transglyc_AS"/>
</dbReference>
<dbReference type="SUPFAM" id="SSF53955">
    <property type="entry name" value="Lysozyme-like"/>
    <property type="match status" value="1"/>
</dbReference>
<dbReference type="GO" id="GO:0000270">
    <property type="term" value="P:peptidoglycan metabolic process"/>
    <property type="evidence" value="ECO:0007669"/>
    <property type="project" value="InterPro"/>
</dbReference>
<evidence type="ECO:0000256" key="2">
    <source>
        <dbReference type="ARBA" id="ARBA00022729"/>
    </source>
</evidence>
<dbReference type="GO" id="GO:0016020">
    <property type="term" value="C:membrane"/>
    <property type="evidence" value="ECO:0007669"/>
    <property type="project" value="InterPro"/>
</dbReference>
<dbReference type="InterPro" id="IPR008258">
    <property type="entry name" value="Transglycosylase_SLT_dom_1"/>
</dbReference>
<dbReference type="Pfam" id="PF14718">
    <property type="entry name" value="SLT_L"/>
    <property type="match status" value="1"/>
</dbReference>
<dbReference type="CDD" id="cd13401">
    <property type="entry name" value="Slt70-like"/>
    <property type="match status" value="1"/>
</dbReference>